<keyword evidence="2" id="KW-0805">Transcription regulation</keyword>
<dbReference type="Gene3D" id="1.10.10.10">
    <property type="entry name" value="Winged helix-like DNA-binding domain superfamily/Winged helix DNA-binding domain"/>
    <property type="match status" value="1"/>
</dbReference>
<dbReference type="Proteomes" id="UP000642014">
    <property type="component" value="Unassembled WGS sequence"/>
</dbReference>
<keyword evidence="4" id="KW-0238">DNA-binding</keyword>
<dbReference type="Gene3D" id="1.10.260.40">
    <property type="entry name" value="lambda repressor-like DNA-binding domains"/>
    <property type="match status" value="1"/>
</dbReference>
<dbReference type="InterPro" id="IPR036388">
    <property type="entry name" value="WH-like_DNA-bd_sf"/>
</dbReference>
<dbReference type="SUPFAM" id="SSF88946">
    <property type="entry name" value="Sigma2 domain of RNA polymerase sigma factors"/>
    <property type="match status" value="1"/>
</dbReference>
<keyword evidence="3" id="KW-0731">Sigma factor</keyword>
<evidence type="ECO:0000313" key="10">
    <source>
        <dbReference type="Proteomes" id="UP000326029"/>
    </source>
</evidence>
<organism evidence="8 11">
    <name type="scientific">Streptomyces cinereoruber</name>
    <dbReference type="NCBI Taxonomy" id="67260"/>
    <lineage>
        <taxon>Bacteria</taxon>
        <taxon>Bacillati</taxon>
        <taxon>Actinomycetota</taxon>
        <taxon>Actinomycetes</taxon>
        <taxon>Kitasatosporales</taxon>
        <taxon>Streptomycetaceae</taxon>
        <taxon>Streptomyces</taxon>
    </lineage>
</organism>
<dbReference type="AlphaFoldDB" id="A0AAV4KAF6"/>
<feature type="compositionally biased region" description="Gly residues" evidence="6">
    <location>
        <begin position="123"/>
        <end position="150"/>
    </location>
</feature>
<evidence type="ECO:0000256" key="2">
    <source>
        <dbReference type="ARBA" id="ARBA00023015"/>
    </source>
</evidence>
<protein>
    <submittedName>
        <fullName evidence="9">Transcriptional regulator</fullName>
    </submittedName>
</protein>
<dbReference type="PANTHER" id="PTHR43133">
    <property type="entry name" value="RNA POLYMERASE ECF-TYPE SIGMA FACTO"/>
    <property type="match status" value="1"/>
</dbReference>
<feature type="compositionally biased region" description="Low complexity" evidence="6">
    <location>
        <begin position="151"/>
        <end position="162"/>
    </location>
</feature>
<evidence type="ECO:0000256" key="5">
    <source>
        <dbReference type="ARBA" id="ARBA00023163"/>
    </source>
</evidence>
<dbReference type="InterPro" id="IPR013249">
    <property type="entry name" value="RNA_pol_sigma70_r4_t2"/>
</dbReference>
<gene>
    <name evidence="9" type="ORF">CP977_21120</name>
    <name evidence="8" type="ORF">GCM10010497_06950</name>
</gene>
<dbReference type="InterPro" id="IPR010982">
    <property type="entry name" value="Lambda_DNA-bd_dom_sf"/>
</dbReference>
<comment type="similarity">
    <text evidence="1">Belongs to the sigma-70 factor family. ECF subfamily.</text>
</comment>
<name>A0AAV4KAF6_9ACTN</name>
<evidence type="ECO:0000313" key="8">
    <source>
        <dbReference type="EMBL" id="GGR07946.1"/>
    </source>
</evidence>
<evidence type="ECO:0000313" key="9">
    <source>
        <dbReference type="EMBL" id="QEV34351.1"/>
    </source>
</evidence>
<feature type="compositionally biased region" description="Low complexity" evidence="6">
    <location>
        <begin position="81"/>
        <end position="122"/>
    </location>
</feature>
<dbReference type="PROSITE" id="PS50943">
    <property type="entry name" value="HTH_CROC1"/>
    <property type="match status" value="1"/>
</dbReference>
<keyword evidence="10" id="KW-1185">Reference proteome</keyword>
<dbReference type="InterPro" id="IPR013324">
    <property type="entry name" value="RNA_pol_sigma_r3/r4-like"/>
</dbReference>
<dbReference type="Proteomes" id="UP000326029">
    <property type="component" value="Chromosome"/>
</dbReference>
<evidence type="ECO:0000256" key="6">
    <source>
        <dbReference type="SAM" id="MobiDB-lite"/>
    </source>
</evidence>
<dbReference type="SUPFAM" id="SSF88659">
    <property type="entry name" value="Sigma3 and sigma4 domains of RNA polymerase sigma factors"/>
    <property type="match status" value="1"/>
</dbReference>
<feature type="domain" description="HTH cro/C1-type" evidence="7">
    <location>
        <begin position="21"/>
        <end position="55"/>
    </location>
</feature>
<evidence type="ECO:0000313" key="11">
    <source>
        <dbReference type="Proteomes" id="UP000642014"/>
    </source>
</evidence>
<reference evidence="9 10" key="2">
    <citation type="submission" date="2017-09" db="EMBL/GenBank/DDBJ databases">
        <authorList>
            <person name="Lee N."/>
            <person name="Cho B.-K."/>
        </authorList>
    </citation>
    <scope>NUCLEOTIDE SEQUENCE [LARGE SCALE GENOMIC DNA]</scope>
    <source>
        <strain evidence="9 10">ATCC 19740</strain>
    </source>
</reference>
<feature type="region of interest" description="Disordered" evidence="6">
    <location>
        <begin position="456"/>
        <end position="499"/>
    </location>
</feature>
<reference evidence="8 11" key="1">
    <citation type="journal article" date="2014" name="Int. J. Syst. Evol. Microbiol.">
        <title>Complete genome sequence of Corynebacterium casei LMG S-19264T (=DSM 44701T), isolated from a smear-ripened cheese.</title>
        <authorList>
            <consortium name="US DOE Joint Genome Institute (JGI-PGF)"/>
            <person name="Walter F."/>
            <person name="Albersmeier A."/>
            <person name="Kalinowski J."/>
            <person name="Ruckert C."/>
        </authorList>
    </citation>
    <scope>NUCLEOTIDE SEQUENCE [LARGE SCALE GENOMIC DNA]</scope>
    <source>
        <strain evidence="8 11">JCM 4205</strain>
    </source>
</reference>
<dbReference type="GO" id="GO:0016987">
    <property type="term" value="F:sigma factor activity"/>
    <property type="evidence" value="ECO:0007669"/>
    <property type="project" value="UniProtKB-KW"/>
</dbReference>
<feature type="region of interest" description="Disordered" evidence="6">
    <location>
        <begin position="1"/>
        <end position="20"/>
    </location>
</feature>
<dbReference type="InterPro" id="IPR013325">
    <property type="entry name" value="RNA_pol_sigma_r2"/>
</dbReference>
<evidence type="ECO:0000256" key="1">
    <source>
        <dbReference type="ARBA" id="ARBA00010641"/>
    </source>
</evidence>
<dbReference type="Gene3D" id="1.10.1740.10">
    <property type="match status" value="1"/>
</dbReference>
<accession>A0AAV4KAF6</accession>
<evidence type="ECO:0000256" key="4">
    <source>
        <dbReference type="ARBA" id="ARBA00023125"/>
    </source>
</evidence>
<dbReference type="SUPFAM" id="SSF47413">
    <property type="entry name" value="lambda repressor-like DNA-binding domains"/>
    <property type="match status" value="1"/>
</dbReference>
<sequence length="499" mass="51447">MSRSTADSTPSATLPTPKERRRLREALALSEEQVAETLGVTKATVKAWENGRSAPRGRKREAYARLLLGPAPTGETGTRRPAPGTEATPGPTTAPGTETAPGAEAAPETEAAPGTKAASGPGATPGPGTTTGSGTPTGPGAVAGAGGGSVSGAVSGTASGPGAVPGPETGVGTAGVTPSAPSSPDSSRRPAGDAGPTRVLPPVPAGDGVSMPAERLKPEVSASGEAESAAPGLTPEEAFDALYAQAAPDLVHQTFLLTGRRALSREAVERAFQQAWQRWPEVAVDADPVGWVRAAAYEYALSPWHRLRRAHKHPDAPPAEAGRRGQELLSALLELPPPYRRTVLLYDGLGLDLPDTAAETEASTPAAANRLLHARTVLGRKDPDLTEPEELHRRLNALVAEEPVADLPAAHAVRTGSEHRTRTWTRAVVGVTAVLIAMTGFTAVTAPTRYVPVNAPGETVNGVPVRGGPEKLRPEDVELRDQLRSEPNPGPERLIPVAG</sequence>
<dbReference type="EMBL" id="CP023693">
    <property type="protein sequence ID" value="QEV34351.1"/>
    <property type="molecule type" value="Genomic_DNA"/>
</dbReference>
<dbReference type="EMBL" id="BMSJ01000001">
    <property type="protein sequence ID" value="GGR07946.1"/>
    <property type="molecule type" value="Genomic_DNA"/>
</dbReference>
<dbReference type="SMART" id="SM00530">
    <property type="entry name" value="HTH_XRE"/>
    <property type="match status" value="1"/>
</dbReference>
<feature type="region of interest" description="Disordered" evidence="6">
    <location>
        <begin position="46"/>
        <end position="211"/>
    </location>
</feature>
<keyword evidence="5" id="KW-0804">Transcription</keyword>
<feature type="compositionally biased region" description="Polar residues" evidence="6">
    <location>
        <begin position="1"/>
        <end position="14"/>
    </location>
</feature>
<dbReference type="InterPro" id="IPR001387">
    <property type="entry name" value="Cro/C1-type_HTH"/>
</dbReference>
<dbReference type="GO" id="GO:0003677">
    <property type="term" value="F:DNA binding"/>
    <property type="evidence" value="ECO:0007669"/>
    <property type="project" value="UniProtKB-KW"/>
</dbReference>
<proteinExistence type="inferred from homology"/>
<evidence type="ECO:0000259" key="7">
    <source>
        <dbReference type="PROSITE" id="PS50943"/>
    </source>
</evidence>
<dbReference type="CDD" id="cd00093">
    <property type="entry name" value="HTH_XRE"/>
    <property type="match status" value="1"/>
</dbReference>
<dbReference type="Pfam" id="PF08281">
    <property type="entry name" value="Sigma70_r4_2"/>
    <property type="match status" value="1"/>
</dbReference>
<feature type="compositionally biased region" description="Basic and acidic residues" evidence="6">
    <location>
        <begin position="468"/>
        <end position="484"/>
    </location>
</feature>
<evidence type="ECO:0000256" key="3">
    <source>
        <dbReference type="ARBA" id="ARBA00023082"/>
    </source>
</evidence>
<dbReference type="GO" id="GO:0006352">
    <property type="term" value="P:DNA-templated transcription initiation"/>
    <property type="evidence" value="ECO:0007669"/>
    <property type="project" value="InterPro"/>
</dbReference>
<reference evidence="8" key="3">
    <citation type="submission" date="2023-08" db="EMBL/GenBank/DDBJ databases">
        <authorList>
            <person name="Sun Q."/>
            <person name="Ohkuma M."/>
        </authorList>
    </citation>
    <scope>NUCLEOTIDE SEQUENCE</scope>
    <source>
        <strain evidence="8">JCM 4205</strain>
    </source>
</reference>
<dbReference type="Pfam" id="PF01381">
    <property type="entry name" value="HTH_3"/>
    <property type="match status" value="1"/>
</dbReference>
<dbReference type="PANTHER" id="PTHR43133:SF8">
    <property type="entry name" value="RNA POLYMERASE SIGMA FACTOR HI_1459-RELATED"/>
    <property type="match status" value="1"/>
</dbReference>
<dbReference type="InterPro" id="IPR039425">
    <property type="entry name" value="RNA_pol_sigma-70-like"/>
</dbReference>